<evidence type="ECO:0000313" key="2">
    <source>
        <dbReference type="Proteomes" id="UP000427769"/>
    </source>
</evidence>
<sequence length="207" mass="23364">MQKMRITLLVATLGCFLIACGGSRFQMTPTHMEEVAAGKPISNTLIIVVVDDQEIRSIFENHFKKWLAAKGVEAIISIEVLPVQKGTQLEKSAIAEVIDRYENDSVLITHLVGFDEAEVFSRGEPEVYRTYYGFYRYSWGYSRWPVIISENVQFTLETCLYDTKSESLLWAGESQLTNPETTGKAIGKVVEAVMKELEKNELLPKTS</sequence>
<proteinExistence type="predicted"/>
<accession>A0A5K7ZCC3</accession>
<keyword evidence="2" id="KW-1185">Reference proteome</keyword>
<dbReference type="EMBL" id="AP021875">
    <property type="protein sequence ID" value="BBO78460.1"/>
    <property type="molecule type" value="Genomic_DNA"/>
</dbReference>
<dbReference type="KEGG" id="dwd:DSCW_58770"/>
<dbReference type="AlphaFoldDB" id="A0A5K7ZCC3"/>
<reference evidence="1 2" key="1">
    <citation type="submission" date="2019-11" db="EMBL/GenBank/DDBJ databases">
        <title>Comparative genomics of hydrocarbon-degrading Desulfosarcina strains.</title>
        <authorList>
            <person name="Watanabe M."/>
            <person name="Kojima H."/>
            <person name="Fukui M."/>
        </authorList>
    </citation>
    <scope>NUCLEOTIDE SEQUENCE [LARGE SCALE GENOMIC DNA]</scope>
    <source>
        <strain evidence="1 2">PP31</strain>
    </source>
</reference>
<name>A0A5K7ZCC3_9BACT</name>
<gene>
    <name evidence="1" type="ORF">DSCW_58770</name>
</gene>
<dbReference type="PROSITE" id="PS51257">
    <property type="entry name" value="PROKAR_LIPOPROTEIN"/>
    <property type="match status" value="1"/>
</dbReference>
<dbReference type="Proteomes" id="UP000427769">
    <property type="component" value="Chromosome"/>
</dbReference>
<protein>
    <recommendedName>
        <fullName evidence="3">DUF4136 domain-containing protein</fullName>
    </recommendedName>
</protein>
<dbReference type="OrthoDB" id="6078026at2"/>
<evidence type="ECO:0000313" key="1">
    <source>
        <dbReference type="EMBL" id="BBO78460.1"/>
    </source>
</evidence>
<dbReference type="RefSeq" id="WP_155307091.1">
    <property type="nucleotide sequence ID" value="NZ_AP021875.1"/>
</dbReference>
<evidence type="ECO:0008006" key="3">
    <source>
        <dbReference type="Google" id="ProtNLM"/>
    </source>
</evidence>
<organism evidence="1 2">
    <name type="scientific">Desulfosarcina widdelii</name>
    <dbReference type="NCBI Taxonomy" id="947919"/>
    <lineage>
        <taxon>Bacteria</taxon>
        <taxon>Pseudomonadati</taxon>
        <taxon>Thermodesulfobacteriota</taxon>
        <taxon>Desulfobacteria</taxon>
        <taxon>Desulfobacterales</taxon>
        <taxon>Desulfosarcinaceae</taxon>
        <taxon>Desulfosarcina</taxon>
    </lineage>
</organism>